<reference evidence="1 2" key="1">
    <citation type="submission" date="2019-09" db="EMBL/GenBank/DDBJ databases">
        <title>Whole genome sequence of Vibrio fortis.</title>
        <authorList>
            <person name="Das S.K."/>
        </authorList>
    </citation>
    <scope>NUCLEOTIDE SEQUENCE [LARGE SCALE GENOMIC DNA]</scope>
    <source>
        <strain evidence="1 2">AN60</strain>
    </source>
</reference>
<evidence type="ECO:0000313" key="2">
    <source>
        <dbReference type="Proteomes" id="UP000326789"/>
    </source>
</evidence>
<accession>A0A5N3RDG6</accession>
<evidence type="ECO:0008006" key="3">
    <source>
        <dbReference type="Google" id="ProtNLM"/>
    </source>
</evidence>
<evidence type="ECO:0000313" key="1">
    <source>
        <dbReference type="EMBL" id="KAB0291655.1"/>
    </source>
</evidence>
<gene>
    <name evidence="1" type="ORF">F2P58_00425</name>
</gene>
<proteinExistence type="predicted"/>
<dbReference type="RefSeq" id="WP_150868344.1">
    <property type="nucleotide sequence ID" value="NZ_VWSE01000002.1"/>
</dbReference>
<dbReference type="Proteomes" id="UP000326789">
    <property type="component" value="Unassembled WGS sequence"/>
</dbReference>
<dbReference type="AlphaFoldDB" id="A0A5N3RDG6"/>
<protein>
    <recommendedName>
        <fullName evidence="3">Lipoprotein</fullName>
    </recommendedName>
</protein>
<sequence length="123" mass="13663">MNRQMITAIGCSSVLLTGCLSETTKPFEVPQLVLFSGMYENPENESYLIFESGKVRYQTMDTSVTRDYSVDDDLISIELNSASSKMGPGLVMRIHNDGKKLTCNGCPGMQLSNVWTRVPESKQ</sequence>
<comment type="caution">
    <text evidence="1">The sequence shown here is derived from an EMBL/GenBank/DDBJ whole genome shotgun (WGS) entry which is preliminary data.</text>
</comment>
<dbReference type="PROSITE" id="PS51257">
    <property type="entry name" value="PROKAR_LIPOPROTEIN"/>
    <property type="match status" value="1"/>
</dbReference>
<dbReference type="EMBL" id="VWSE01000002">
    <property type="protein sequence ID" value="KAB0291655.1"/>
    <property type="molecule type" value="Genomic_DNA"/>
</dbReference>
<name>A0A5N3RDG6_9VIBR</name>
<organism evidence="1 2">
    <name type="scientific">Vibrio fortis</name>
    <dbReference type="NCBI Taxonomy" id="212667"/>
    <lineage>
        <taxon>Bacteria</taxon>
        <taxon>Pseudomonadati</taxon>
        <taxon>Pseudomonadota</taxon>
        <taxon>Gammaproteobacteria</taxon>
        <taxon>Vibrionales</taxon>
        <taxon>Vibrionaceae</taxon>
        <taxon>Vibrio</taxon>
    </lineage>
</organism>